<dbReference type="PANTHER" id="PTHR32039:SF7">
    <property type="entry name" value="COMPETENCE PROTEIN COMM"/>
    <property type="match status" value="1"/>
</dbReference>
<dbReference type="InterPro" id="IPR000523">
    <property type="entry name" value="Mg_chelatse_chII-like_cat_dom"/>
</dbReference>
<protein>
    <submittedName>
        <fullName evidence="3">Putative chelatase</fullName>
    </submittedName>
</protein>
<dbReference type="Pfam" id="PF01078">
    <property type="entry name" value="Mg_chelatase"/>
    <property type="match status" value="1"/>
</dbReference>
<evidence type="ECO:0000259" key="2">
    <source>
        <dbReference type="Pfam" id="PF13335"/>
    </source>
</evidence>
<dbReference type="STRING" id="1008459.TASI_0979"/>
<dbReference type="InterPro" id="IPR045006">
    <property type="entry name" value="CHLI-like"/>
</dbReference>
<dbReference type="Gene3D" id="3.40.50.300">
    <property type="entry name" value="P-loop containing nucleotide triphosphate hydrolases"/>
    <property type="match status" value="1"/>
</dbReference>
<evidence type="ECO:0000313" key="4">
    <source>
        <dbReference type="Proteomes" id="UP000009284"/>
    </source>
</evidence>
<accession>G4QBB9</accession>
<dbReference type="InterPro" id="IPR025158">
    <property type="entry name" value="Mg_chelat-rel_C"/>
</dbReference>
<dbReference type="HOGENOM" id="CLU_026145_1_1_4"/>
<gene>
    <name evidence="3" type="ordered locus">TASI_0979</name>
</gene>
<feature type="domain" description="Mg chelatase-related protein C-terminal" evidence="2">
    <location>
        <begin position="401"/>
        <end position="489"/>
    </location>
</feature>
<reference evidence="3 4" key="2">
    <citation type="journal article" date="2012" name="PLoS ONE">
        <title>Genomic characterization of the taylorella genus.</title>
        <authorList>
            <person name="Hebert L."/>
            <person name="Moumen B."/>
            <person name="Pons N."/>
            <person name="Duquesne F."/>
            <person name="Breuil M.F."/>
            <person name="Goux D."/>
            <person name="Batto J.M."/>
            <person name="Laugier C."/>
            <person name="Renault P."/>
            <person name="Petry S."/>
        </authorList>
    </citation>
    <scope>NUCLEOTIDE SEQUENCE [LARGE SCALE GENOMIC DNA]</scope>
    <source>
        <strain evidence="3 4">MCE3</strain>
    </source>
</reference>
<dbReference type="RefSeq" id="WP_014111636.1">
    <property type="nucleotide sequence ID" value="NC_016043.1"/>
</dbReference>
<sequence length="492" mass="54834">MAITISKSCGVAGLEAPEVNIEVHVSRGLPTFKIVGIQEVQGRESRERVRSALINQGYKFSPNRYTINLSTQSQNKLIGSYELGMAIGVLLSTAQINIHPRLSLENLYFAADLSLSGDLVPNEYTEIIALNLSRMHSEATLIVPSSESWIADFLPHLKIIFFENLKQVCEYLGSGQIEIAKKTKCPYPKINNSSLCLSEIEGLNEACLALEVAASGGHSMVIGGSSGSGKTMLCRRAAGILPPLDKEQQLEVYSIYKLAQIEPPTEIPYRMPLHSASIGVLNGSSQQNNVGEFALANHGVVFYDDLQEIPQEMVDAVRLTLSQGFIRNFKPRHKLQYPARFLFLAAYQPCECGKLYENKCRCTKTTLMKYERKYAALLKDVFDIHIKITKGLEEKSSPNVASDIVRDRVNKAREIQIKRQGRLNANLTEKELVEFAPLNSECSKLISKFRSSRNISQKSLIRIQRLARTVADINARKEITLTDLSKAIYLHG</sequence>
<evidence type="ECO:0000259" key="1">
    <source>
        <dbReference type="Pfam" id="PF01078"/>
    </source>
</evidence>
<dbReference type="Proteomes" id="UP000009284">
    <property type="component" value="Chromosome"/>
</dbReference>
<organism evidence="3 4">
    <name type="scientific">Taylorella asinigenitalis (strain MCE3)</name>
    <dbReference type="NCBI Taxonomy" id="1008459"/>
    <lineage>
        <taxon>Bacteria</taxon>
        <taxon>Pseudomonadati</taxon>
        <taxon>Pseudomonadota</taxon>
        <taxon>Betaproteobacteria</taxon>
        <taxon>Burkholderiales</taxon>
        <taxon>Alcaligenaceae</taxon>
        <taxon>Taylorella</taxon>
    </lineage>
</organism>
<dbReference type="eggNOG" id="COG0606">
    <property type="taxonomic scope" value="Bacteria"/>
</dbReference>
<name>G4QBB9_TAYAM</name>
<dbReference type="InterPro" id="IPR020568">
    <property type="entry name" value="Ribosomal_Su5_D2-typ_SF"/>
</dbReference>
<dbReference type="PANTHER" id="PTHR32039">
    <property type="entry name" value="MAGNESIUM-CHELATASE SUBUNIT CHLI"/>
    <property type="match status" value="1"/>
</dbReference>
<dbReference type="GO" id="GO:0005524">
    <property type="term" value="F:ATP binding"/>
    <property type="evidence" value="ECO:0007669"/>
    <property type="project" value="InterPro"/>
</dbReference>
<evidence type="ECO:0000313" key="3">
    <source>
        <dbReference type="EMBL" id="AEP36740.1"/>
    </source>
</evidence>
<dbReference type="KEGG" id="tas:TASI_0979"/>
<dbReference type="SUPFAM" id="SSF54211">
    <property type="entry name" value="Ribosomal protein S5 domain 2-like"/>
    <property type="match status" value="1"/>
</dbReference>
<reference key="1">
    <citation type="submission" date="2011-09" db="EMBL/GenBank/DDBJ databases">
        <title>Genomic characterization of the Taylorella genus.</title>
        <authorList>
            <person name="Hebert L."/>
            <person name="Moumen B."/>
            <person name="Pons N."/>
            <person name="Duquesne F."/>
            <person name="Breuil M.-F."/>
            <person name="Goux D."/>
            <person name="Batto J.-M."/>
            <person name="Renault P."/>
            <person name="Laugier C."/>
            <person name="Petry S."/>
        </authorList>
    </citation>
    <scope>NUCLEOTIDE SEQUENCE</scope>
    <source>
        <strain>MCE3</strain>
    </source>
</reference>
<proteinExistence type="predicted"/>
<dbReference type="AlphaFoldDB" id="G4QBB9"/>
<dbReference type="SUPFAM" id="SSF52540">
    <property type="entry name" value="P-loop containing nucleoside triphosphate hydrolases"/>
    <property type="match status" value="1"/>
</dbReference>
<keyword evidence="4" id="KW-1185">Reference proteome</keyword>
<feature type="domain" description="Magnesium chelatase ChlI-like catalytic" evidence="1">
    <location>
        <begin position="197"/>
        <end position="390"/>
    </location>
</feature>
<dbReference type="OrthoDB" id="9813147at2"/>
<dbReference type="Pfam" id="PF13335">
    <property type="entry name" value="Mg_chelatase_C"/>
    <property type="match status" value="1"/>
</dbReference>
<dbReference type="Pfam" id="PF13541">
    <property type="entry name" value="ChlI"/>
    <property type="match status" value="1"/>
</dbReference>
<dbReference type="InterPro" id="IPR027417">
    <property type="entry name" value="P-loop_NTPase"/>
</dbReference>
<dbReference type="EMBL" id="CP003059">
    <property type="protein sequence ID" value="AEP36740.1"/>
    <property type="molecule type" value="Genomic_DNA"/>
</dbReference>